<dbReference type="NCBIfam" id="TIGR02246">
    <property type="entry name" value="SgcJ/EcaC family oxidoreductase"/>
    <property type="match status" value="1"/>
</dbReference>
<gene>
    <name evidence="2" type="ORF">NCTC1934_04356</name>
</gene>
<dbReference type="SUPFAM" id="SSF54427">
    <property type="entry name" value="NTF2-like"/>
    <property type="match status" value="1"/>
</dbReference>
<dbReference type="Gene3D" id="3.10.450.50">
    <property type="match status" value="1"/>
</dbReference>
<feature type="domain" description="DUF4440" evidence="1">
    <location>
        <begin position="22"/>
        <end position="131"/>
    </location>
</feature>
<dbReference type="Pfam" id="PF14534">
    <property type="entry name" value="DUF4440"/>
    <property type="match status" value="1"/>
</dbReference>
<dbReference type="STRING" id="1406858.GCA_000710895_06433"/>
<protein>
    <recommendedName>
        <fullName evidence="1">DUF4440 domain-containing protein</fullName>
    </recommendedName>
</protein>
<evidence type="ECO:0000313" key="2">
    <source>
        <dbReference type="EMBL" id="SUA80596.1"/>
    </source>
</evidence>
<accession>A0A378YTU7</accession>
<keyword evidence="3" id="KW-1185">Reference proteome</keyword>
<evidence type="ECO:0000259" key="1">
    <source>
        <dbReference type="Pfam" id="PF14534"/>
    </source>
</evidence>
<organism evidence="2 3">
    <name type="scientific">Nocardia otitidiscaviarum</name>
    <dbReference type="NCBI Taxonomy" id="1823"/>
    <lineage>
        <taxon>Bacteria</taxon>
        <taxon>Bacillati</taxon>
        <taxon>Actinomycetota</taxon>
        <taxon>Actinomycetes</taxon>
        <taxon>Mycobacteriales</taxon>
        <taxon>Nocardiaceae</taxon>
        <taxon>Nocardia</taxon>
    </lineage>
</organism>
<dbReference type="RefSeq" id="WP_081592552.1">
    <property type="nucleotide sequence ID" value="NZ_UGRY01000002.1"/>
</dbReference>
<reference evidence="2 3" key="1">
    <citation type="submission" date="2018-06" db="EMBL/GenBank/DDBJ databases">
        <authorList>
            <consortium name="Pathogen Informatics"/>
            <person name="Doyle S."/>
        </authorList>
    </citation>
    <scope>NUCLEOTIDE SEQUENCE [LARGE SCALE GENOMIC DNA]</scope>
    <source>
        <strain evidence="2 3">NCTC1934</strain>
    </source>
</reference>
<proteinExistence type="predicted"/>
<dbReference type="AlphaFoldDB" id="A0A378YTU7"/>
<dbReference type="InterPro" id="IPR011944">
    <property type="entry name" value="Steroid_delta5-4_isomerase"/>
</dbReference>
<dbReference type="Proteomes" id="UP000255467">
    <property type="component" value="Unassembled WGS sequence"/>
</dbReference>
<dbReference type="InterPro" id="IPR032710">
    <property type="entry name" value="NTF2-like_dom_sf"/>
</dbReference>
<dbReference type="OrthoDB" id="2887901at2"/>
<name>A0A378YTU7_9NOCA</name>
<dbReference type="EMBL" id="UGRY01000002">
    <property type="protein sequence ID" value="SUA80596.1"/>
    <property type="molecule type" value="Genomic_DNA"/>
</dbReference>
<dbReference type="InterPro" id="IPR027843">
    <property type="entry name" value="DUF4440"/>
</dbReference>
<sequence>MTTPTDATPTDTDTVAARAAVLDLLHAQMDAWAAGDGTAFAGTFTDDAVFISVLGEYICGRAELATVMQQGFDGFMRGTRMSEPTTLTIDFPVPDLAVMVTITPRPSPPGVHAAEESIQTRIAVRANGTWRFAHFHNTHRQVHPG</sequence>
<evidence type="ECO:0000313" key="3">
    <source>
        <dbReference type="Proteomes" id="UP000255467"/>
    </source>
</evidence>